<organism evidence="2 3">
    <name type="scientific">Antricoccus suffuscus</name>
    <dbReference type="NCBI Taxonomy" id="1629062"/>
    <lineage>
        <taxon>Bacteria</taxon>
        <taxon>Bacillati</taxon>
        <taxon>Actinomycetota</taxon>
        <taxon>Actinomycetes</taxon>
        <taxon>Geodermatophilales</taxon>
        <taxon>Antricoccaceae</taxon>
        <taxon>Antricoccus</taxon>
    </lineage>
</organism>
<gene>
    <name evidence="2" type="ORF">CLV47_10325</name>
</gene>
<protein>
    <recommendedName>
        <fullName evidence="4">Acid stress chaperone HdeA</fullName>
    </recommendedName>
</protein>
<accession>A0A2T1A2Z5</accession>
<feature type="signal peptide" evidence="1">
    <location>
        <begin position="1"/>
        <end position="19"/>
    </location>
</feature>
<dbReference type="RefSeq" id="WP_106347968.1">
    <property type="nucleotide sequence ID" value="NZ_PVUE01000003.1"/>
</dbReference>
<name>A0A2T1A2Z5_9ACTN</name>
<dbReference type="EMBL" id="PVUE01000003">
    <property type="protein sequence ID" value="PRZ42975.1"/>
    <property type="molecule type" value="Genomic_DNA"/>
</dbReference>
<dbReference type="OrthoDB" id="5196161at2"/>
<dbReference type="Proteomes" id="UP000237752">
    <property type="component" value="Unassembled WGS sequence"/>
</dbReference>
<evidence type="ECO:0000313" key="2">
    <source>
        <dbReference type="EMBL" id="PRZ42975.1"/>
    </source>
</evidence>
<keyword evidence="1" id="KW-0732">Signal</keyword>
<dbReference type="PROSITE" id="PS51257">
    <property type="entry name" value="PROKAR_LIPOPROTEIN"/>
    <property type="match status" value="1"/>
</dbReference>
<proteinExistence type="predicted"/>
<evidence type="ECO:0000313" key="3">
    <source>
        <dbReference type="Proteomes" id="UP000237752"/>
    </source>
</evidence>
<feature type="chain" id="PRO_5038706307" description="Acid stress chaperone HdeA" evidence="1">
    <location>
        <begin position="20"/>
        <end position="100"/>
    </location>
</feature>
<evidence type="ECO:0000256" key="1">
    <source>
        <dbReference type="SAM" id="SignalP"/>
    </source>
</evidence>
<sequence>MKKKIASLALLAAPMILLAGCSKPDEGKVHDKLVKEGTSQGLNKDQAGKFADCAAPKLHDKLSASSLDTFIKDGIGSKIKKDDATEGSKIIEDCAKSSIK</sequence>
<comment type="caution">
    <text evidence="2">The sequence shown here is derived from an EMBL/GenBank/DDBJ whole genome shotgun (WGS) entry which is preliminary data.</text>
</comment>
<keyword evidence="3" id="KW-1185">Reference proteome</keyword>
<evidence type="ECO:0008006" key="4">
    <source>
        <dbReference type="Google" id="ProtNLM"/>
    </source>
</evidence>
<dbReference type="AlphaFoldDB" id="A0A2T1A2Z5"/>
<reference evidence="2 3" key="1">
    <citation type="submission" date="2018-03" db="EMBL/GenBank/DDBJ databases">
        <title>Genomic Encyclopedia of Archaeal and Bacterial Type Strains, Phase II (KMG-II): from individual species to whole genera.</title>
        <authorList>
            <person name="Goeker M."/>
        </authorList>
    </citation>
    <scope>NUCLEOTIDE SEQUENCE [LARGE SCALE GENOMIC DNA]</scope>
    <source>
        <strain evidence="2 3">DSM 100065</strain>
    </source>
</reference>